<dbReference type="Gene3D" id="3.40.190.10">
    <property type="entry name" value="Periplasmic binding protein-like II"/>
    <property type="match status" value="2"/>
</dbReference>
<reference evidence="8 9" key="1">
    <citation type="submission" date="2017-08" db="EMBL/GenBank/DDBJ databases">
        <title>Infants hospitalized years apart are colonized by the same room-sourced microbial strains.</title>
        <authorList>
            <person name="Brooks B."/>
            <person name="Olm M.R."/>
            <person name="Firek B.A."/>
            <person name="Baker R."/>
            <person name="Thomas B.C."/>
            <person name="Morowitz M.J."/>
            <person name="Banfield J.F."/>
        </authorList>
    </citation>
    <scope>NUCLEOTIDE SEQUENCE [LARGE SCALE GENOMIC DNA]</scope>
    <source>
        <strain evidence="8">S2_003_000_R2_11</strain>
    </source>
</reference>
<gene>
    <name evidence="8" type="ORF">DI533_10740</name>
</gene>
<evidence type="ECO:0000256" key="3">
    <source>
        <dbReference type="ARBA" id="ARBA00022448"/>
    </source>
</evidence>
<evidence type="ECO:0000256" key="5">
    <source>
        <dbReference type="ARBA" id="ARBA00049629"/>
    </source>
</evidence>
<keyword evidence="4 7" id="KW-0732">Signal</keyword>
<keyword evidence="3" id="KW-0813">Transport</keyword>
<dbReference type="PANTHER" id="PTHR43649">
    <property type="entry name" value="ARABINOSE-BINDING PROTEIN-RELATED"/>
    <property type="match status" value="1"/>
</dbReference>
<feature type="signal peptide" evidence="7">
    <location>
        <begin position="1"/>
        <end position="22"/>
    </location>
</feature>
<dbReference type="InterPro" id="IPR050490">
    <property type="entry name" value="Bact_solute-bd_prot1"/>
</dbReference>
<evidence type="ECO:0000256" key="4">
    <source>
        <dbReference type="ARBA" id="ARBA00022729"/>
    </source>
</evidence>
<dbReference type="EMBL" id="QFQS01000002">
    <property type="protein sequence ID" value="PZQ97646.1"/>
    <property type="molecule type" value="Genomic_DNA"/>
</dbReference>
<evidence type="ECO:0000256" key="6">
    <source>
        <dbReference type="ARBA" id="ARBA00049753"/>
    </source>
</evidence>
<evidence type="ECO:0000256" key="2">
    <source>
        <dbReference type="ARBA" id="ARBA00008520"/>
    </source>
</evidence>
<dbReference type="AlphaFoldDB" id="A0A2W5S6T4"/>
<accession>A0A2W5S6T4</accession>
<evidence type="ECO:0000256" key="7">
    <source>
        <dbReference type="SAM" id="SignalP"/>
    </source>
</evidence>
<dbReference type="SUPFAM" id="SSF53850">
    <property type="entry name" value="Periplasmic binding protein-like II"/>
    <property type="match status" value="1"/>
</dbReference>
<comment type="function">
    <text evidence="5">Part of a binding-protein-dependent transport system for a sugar.</text>
</comment>
<comment type="caution">
    <text evidence="8">The sequence shown here is derived from an EMBL/GenBank/DDBJ whole genome shotgun (WGS) entry which is preliminary data.</text>
</comment>
<dbReference type="Proteomes" id="UP000248975">
    <property type="component" value="Unassembled WGS sequence"/>
</dbReference>
<dbReference type="Pfam" id="PF01547">
    <property type="entry name" value="SBP_bac_1"/>
    <property type="match status" value="1"/>
</dbReference>
<comment type="similarity">
    <text evidence="2">Belongs to the bacterial solute-binding protein 1 family.</text>
</comment>
<feature type="chain" id="PRO_5015910335" description="Probable sugar-binding periplasmic protein" evidence="7">
    <location>
        <begin position="23"/>
        <end position="409"/>
    </location>
</feature>
<dbReference type="InterPro" id="IPR006059">
    <property type="entry name" value="SBP"/>
</dbReference>
<evidence type="ECO:0000313" key="8">
    <source>
        <dbReference type="EMBL" id="PZQ97646.1"/>
    </source>
</evidence>
<protein>
    <recommendedName>
        <fullName evidence="6">Probable sugar-binding periplasmic protein</fullName>
    </recommendedName>
</protein>
<proteinExistence type="inferred from homology"/>
<sequence>MTRNSLLGGLAAGLMLSTSVLAQEVDVLHYWTSGSEAAALAKIADAFKVKGGTWVDSGVAGFDAERSIAMTRFAGGNPPEAMLTEIGAETASMAREGLLRNLTDLAEAGKWEEVLPATVADALKVDGSIYAVPIDLGGRNWMYSSAKIFNDIGATPPTTWDEFFAVADKVKAAGYIPLALGGESWQEAILFSSVMSGVGGNDFFKAVYENADAEAAGGPTMVKVFETFRKLNDYVDPGSPGRAWNDTTNLVVTDQAAMIVMGDWAKGEFLGAGKVAGDSFLCDLAPGTTKFYDVIVDAFVFPVVAEDRAAGQTLLIDTMMDPTVQVEFNRLKGSLPPRSDADVSAMDACAVKGAAAMADAGTYVPSISKRPSNDISGQLEDVITSFWNDPTMTPEAAAAAYSDIVASAQ</sequence>
<evidence type="ECO:0000256" key="1">
    <source>
        <dbReference type="ARBA" id="ARBA00004418"/>
    </source>
</evidence>
<evidence type="ECO:0000313" key="9">
    <source>
        <dbReference type="Proteomes" id="UP000248975"/>
    </source>
</evidence>
<dbReference type="GO" id="GO:0042597">
    <property type="term" value="C:periplasmic space"/>
    <property type="evidence" value="ECO:0007669"/>
    <property type="project" value="UniProtKB-SubCell"/>
</dbReference>
<name>A0A2W5S6T4_CERSP</name>
<organism evidence="8 9">
    <name type="scientific">Cereibacter sphaeroides</name>
    <name type="common">Rhodobacter sphaeroides</name>
    <dbReference type="NCBI Taxonomy" id="1063"/>
    <lineage>
        <taxon>Bacteria</taxon>
        <taxon>Pseudomonadati</taxon>
        <taxon>Pseudomonadota</taxon>
        <taxon>Alphaproteobacteria</taxon>
        <taxon>Rhodobacterales</taxon>
        <taxon>Paracoccaceae</taxon>
        <taxon>Cereibacter</taxon>
    </lineage>
</organism>
<dbReference type="PANTHER" id="PTHR43649:SF28">
    <property type="entry name" value="BINDING PROTEIN COMPONENT OF ABC SUGAR TRANSPORTER-RELATED"/>
    <property type="match status" value="1"/>
</dbReference>
<comment type="subcellular location">
    <subcellularLocation>
        <location evidence="1">Periplasm</location>
    </subcellularLocation>
</comment>